<evidence type="ECO:0000256" key="6">
    <source>
        <dbReference type="ARBA" id="ARBA00022989"/>
    </source>
</evidence>
<feature type="transmembrane region" description="Helical" evidence="11">
    <location>
        <begin position="241"/>
        <end position="261"/>
    </location>
</feature>
<evidence type="ECO:0000256" key="9">
    <source>
        <dbReference type="ARBA" id="ARBA00040810"/>
    </source>
</evidence>
<evidence type="ECO:0000256" key="4">
    <source>
        <dbReference type="ARBA" id="ARBA00022679"/>
    </source>
</evidence>
<dbReference type="EMBL" id="CAFABJ010000011">
    <property type="protein sequence ID" value="CAB4821375.1"/>
    <property type="molecule type" value="Genomic_DNA"/>
</dbReference>
<dbReference type="CDD" id="cd13957">
    <property type="entry name" value="PT_UbiA_Cox10"/>
    <property type="match status" value="1"/>
</dbReference>
<dbReference type="AlphaFoldDB" id="A0A6J6ZKR1"/>
<evidence type="ECO:0000256" key="7">
    <source>
        <dbReference type="ARBA" id="ARBA00023133"/>
    </source>
</evidence>
<keyword evidence="8 11" id="KW-0472">Membrane</keyword>
<dbReference type="GO" id="GO:0008495">
    <property type="term" value="F:protoheme IX farnesyltransferase activity"/>
    <property type="evidence" value="ECO:0007669"/>
    <property type="project" value="InterPro"/>
</dbReference>
<gene>
    <name evidence="12" type="ORF">UFOPK3217_00172</name>
</gene>
<keyword evidence="5 11" id="KW-0812">Transmembrane</keyword>
<comment type="subcellular location">
    <subcellularLocation>
        <location evidence="1">Cell membrane</location>
        <topology evidence="1">Multi-pass membrane protein</topology>
    </subcellularLocation>
</comment>
<keyword evidence="6 11" id="KW-1133">Transmembrane helix</keyword>
<organism evidence="12">
    <name type="scientific">freshwater metagenome</name>
    <dbReference type="NCBI Taxonomy" id="449393"/>
    <lineage>
        <taxon>unclassified sequences</taxon>
        <taxon>metagenomes</taxon>
        <taxon>ecological metagenomes</taxon>
    </lineage>
</organism>
<dbReference type="GO" id="GO:0006783">
    <property type="term" value="P:heme biosynthetic process"/>
    <property type="evidence" value="ECO:0007669"/>
    <property type="project" value="UniProtKB-KW"/>
</dbReference>
<dbReference type="PANTHER" id="PTHR43448:SF7">
    <property type="entry name" value="4-HYDROXYBENZOATE SOLANESYLTRANSFERASE"/>
    <property type="match status" value="1"/>
</dbReference>
<evidence type="ECO:0000313" key="12">
    <source>
        <dbReference type="EMBL" id="CAB4821375.1"/>
    </source>
</evidence>
<feature type="transmembrane region" description="Helical" evidence="11">
    <location>
        <begin position="273"/>
        <end position="298"/>
    </location>
</feature>
<evidence type="ECO:0000256" key="1">
    <source>
        <dbReference type="ARBA" id="ARBA00004651"/>
    </source>
</evidence>
<protein>
    <recommendedName>
        <fullName evidence="9">Protoheme IX farnesyltransferase</fullName>
    </recommendedName>
    <alternativeName>
        <fullName evidence="10">Heme B farnesyltransferase</fullName>
    </alternativeName>
</protein>
<dbReference type="Gene3D" id="1.10.357.140">
    <property type="entry name" value="UbiA prenyltransferase"/>
    <property type="match status" value="1"/>
</dbReference>
<keyword evidence="7" id="KW-0350">Heme biosynthesis</keyword>
<feature type="transmembrane region" description="Helical" evidence="11">
    <location>
        <begin position="47"/>
        <end position="68"/>
    </location>
</feature>
<dbReference type="HAMAP" id="MF_00154">
    <property type="entry name" value="CyoE_CtaB"/>
    <property type="match status" value="1"/>
</dbReference>
<feature type="transmembrane region" description="Helical" evidence="11">
    <location>
        <begin position="21"/>
        <end position="41"/>
    </location>
</feature>
<dbReference type="GO" id="GO:0005886">
    <property type="term" value="C:plasma membrane"/>
    <property type="evidence" value="ECO:0007669"/>
    <property type="project" value="UniProtKB-SubCell"/>
</dbReference>
<evidence type="ECO:0000256" key="2">
    <source>
        <dbReference type="ARBA" id="ARBA00004919"/>
    </source>
</evidence>
<feature type="transmembrane region" description="Helical" evidence="11">
    <location>
        <begin position="172"/>
        <end position="194"/>
    </location>
</feature>
<sequence length="300" mass="32598">MGAVNCEYPKRVSLTRAYVDLMKLRVVELLIITTLPAMVLAQKGLPSFGLVAATLIGGTLAAGASNAFNMVIESESDKLMARTSKRPLVTGAISNTQATVFAWLITILSLTIFLLFTTVLATLLTALAIFYYVVIYTIILKPNTSQNIVWGGAAGCMPVLIGWAAVTGSLTWVPVAFFMVVFFWTPPHFWALAIKYKDDYSAAGIPMLPSVASQSIVISQMWFHTIAMVVSSTAMIQLAKLPVWVLCATVLLGAVFTFQLFKLKENSDNYNKVAAGIFHWSITYLSLLSVLLVVAQLLSA</sequence>
<evidence type="ECO:0000256" key="8">
    <source>
        <dbReference type="ARBA" id="ARBA00023136"/>
    </source>
</evidence>
<accession>A0A6J6ZKR1</accession>
<evidence type="ECO:0000256" key="3">
    <source>
        <dbReference type="ARBA" id="ARBA00022475"/>
    </source>
</evidence>
<dbReference type="InterPro" id="IPR000537">
    <property type="entry name" value="UbiA_prenyltransferase"/>
</dbReference>
<reference evidence="12" key="1">
    <citation type="submission" date="2020-05" db="EMBL/GenBank/DDBJ databases">
        <authorList>
            <person name="Chiriac C."/>
            <person name="Salcher M."/>
            <person name="Ghai R."/>
            <person name="Kavagutti S V."/>
        </authorList>
    </citation>
    <scope>NUCLEOTIDE SEQUENCE</scope>
</reference>
<dbReference type="InterPro" id="IPR044878">
    <property type="entry name" value="UbiA_sf"/>
</dbReference>
<feature type="transmembrane region" description="Helical" evidence="11">
    <location>
        <begin position="112"/>
        <end position="135"/>
    </location>
</feature>
<keyword evidence="3" id="KW-1003">Cell membrane</keyword>
<comment type="pathway">
    <text evidence="2">Porphyrin-containing compound metabolism; heme O biosynthesis; heme O from protoheme: step 1/1.</text>
</comment>
<dbReference type="PANTHER" id="PTHR43448">
    <property type="entry name" value="PROTOHEME IX FARNESYLTRANSFERASE, MITOCHONDRIAL"/>
    <property type="match status" value="1"/>
</dbReference>
<dbReference type="NCBIfam" id="NF003349">
    <property type="entry name" value="PRK04375.1-2"/>
    <property type="match status" value="1"/>
</dbReference>
<proteinExistence type="inferred from homology"/>
<evidence type="ECO:0000256" key="5">
    <source>
        <dbReference type="ARBA" id="ARBA00022692"/>
    </source>
</evidence>
<feature type="transmembrane region" description="Helical" evidence="11">
    <location>
        <begin position="88"/>
        <end position="106"/>
    </location>
</feature>
<keyword evidence="4" id="KW-0808">Transferase</keyword>
<dbReference type="Pfam" id="PF01040">
    <property type="entry name" value="UbiA"/>
    <property type="match status" value="1"/>
</dbReference>
<feature type="transmembrane region" description="Helical" evidence="11">
    <location>
        <begin position="147"/>
        <end position="166"/>
    </location>
</feature>
<evidence type="ECO:0000256" key="10">
    <source>
        <dbReference type="ARBA" id="ARBA00042475"/>
    </source>
</evidence>
<evidence type="ECO:0000256" key="11">
    <source>
        <dbReference type="SAM" id="Phobius"/>
    </source>
</evidence>
<name>A0A6J6ZKR1_9ZZZZ</name>
<feature type="transmembrane region" description="Helical" evidence="11">
    <location>
        <begin position="215"/>
        <end position="235"/>
    </location>
</feature>
<dbReference type="NCBIfam" id="TIGR01473">
    <property type="entry name" value="cyoE_ctaB"/>
    <property type="match status" value="1"/>
</dbReference>
<dbReference type="InterPro" id="IPR006369">
    <property type="entry name" value="Protohaem_IX_farnesylTrfase"/>
</dbReference>